<comment type="pathway">
    <text evidence="2 10">Amino-acid biosynthesis; L-valine biosynthesis; L-valine from pyruvate: step 1/4.</text>
</comment>
<keyword evidence="4 10" id="KW-0028">Amino-acid biosynthesis</keyword>
<dbReference type="Pfam" id="PF02776">
    <property type="entry name" value="TPP_enzyme_N"/>
    <property type="match status" value="1"/>
</dbReference>
<dbReference type="PROSITE" id="PS00187">
    <property type="entry name" value="TPP_ENZYMES"/>
    <property type="match status" value="1"/>
</dbReference>
<dbReference type="InterPro" id="IPR012001">
    <property type="entry name" value="Thiamin_PyroP_enz_TPP-bd_dom"/>
</dbReference>
<protein>
    <recommendedName>
        <fullName evidence="10">Acetolactate synthase</fullName>
        <ecNumber evidence="10">2.2.1.6</ecNumber>
    </recommendedName>
</protein>
<evidence type="ECO:0000256" key="8">
    <source>
        <dbReference type="ARBA" id="ARBA00023052"/>
    </source>
</evidence>
<dbReference type="InterPro" id="IPR045229">
    <property type="entry name" value="TPP_enz"/>
</dbReference>
<comment type="pathway">
    <text evidence="1 10">Amino-acid biosynthesis; L-isoleucine biosynthesis; L-isoleucine from 2-oxobutanoate: step 1/4.</text>
</comment>
<proteinExistence type="inferred from homology"/>
<dbReference type="UniPathway" id="UPA00047">
    <property type="reaction ID" value="UER00055"/>
</dbReference>
<dbReference type="Pfam" id="PF02775">
    <property type="entry name" value="TPP_enzyme_C"/>
    <property type="match status" value="1"/>
</dbReference>
<organism evidence="14 15">
    <name type="scientific">Conexivisphaera calida</name>
    <dbReference type="NCBI Taxonomy" id="1874277"/>
    <lineage>
        <taxon>Archaea</taxon>
        <taxon>Nitrososphaerota</taxon>
        <taxon>Conexivisphaeria</taxon>
        <taxon>Conexivisphaerales</taxon>
        <taxon>Conexivisphaeraceae</taxon>
        <taxon>Conexivisphaera</taxon>
    </lineage>
</organism>
<dbReference type="GO" id="GO:0003984">
    <property type="term" value="F:acetolactate synthase activity"/>
    <property type="evidence" value="ECO:0007669"/>
    <property type="project" value="UniProtKB-EC"/>
</dbReference>
<dbReference type="GO" id="GO:0044272">
    <property type="term" value="P:sulfur compound biosynthetic process"/>
    <property type="evidence" value="ECO:0007669"/>
    <property type="project" value="UniProtKB-ARBA"/>
</dbReference>
<sequence length="564" mass="60950">MSLMSGSRALIKALEREGVDVVFGIPGGAIMPVYDELLNSDIRHVLARHEQSAAHMADGYARASGRVGVCMATSGPGATNLVTGVATAYMDSTPLVAITGQVPTSMMARDAFQEIDAVGIYTHVTKYSFQLLRPSEVPYVTKAAFFLASTGRTGPVHIDMPKDVQTGEAEMSFPDRVDIRGYRPYVPPDPAAVARALDLLLESERPIILAGGGVIKSGAHDYLLQLAESALIPVATTLMGKGAIPEDHPLSLGPVGMHGTVQANKLVNEADLVLAIGVRFSDRTTMEVRGFAPDATIVHFDVDPTEVGKNVKAHHAVTGDLKASIGLLLRMFQERARAGSWGAWRRRVEEVASQWRDAIVGVKSEFSPPHILRAMREILPPDSVVTTEVGQNQMWAELYFKVLRPRTFITSGGLGTMGFGFPAAIGAKAARPDVPVVDVAGDGSFMMTMNSLATSIDEKLPVVVVVLNNSSLGMVAQWQRLFYNRRYAATIFGANPDFVRLAESFGAEGVRVYSMDEFRNAFRTAIRSDVTTVIDVPIHPEEDVFPFVGPGRTLNEMLLGDGRE</sequence>
<keyword evidence="7 10" id="KW-0460">Magnesium</keyword>
<keyword evidence="9 10" id="KW-0100">Branched-chain amino acid biosynthesis</keyword>
<evidence type="ECO:0000256" key="3">
    <source>
        <dbReference type="ARBA" id="ARBA00007812"/>
    </source>
</evidence>
<evidence type="ECO:0000256" key="2">
    <source>
        <dbReference type="ARBA" id="ARBA00005025"/>
    </source>
</evidence>
<evidence type="ECO:0000256" key="10">
    <source>
        <dbReference type="RuleBase" id="RU003591"/>
    </source>
</evidence>
<dbReference type="InterPro" id="IPR029061">
    <property type="entry name" value="THDP-binding"/>
</dbReference>
<dbReference type="EMBL" id="AP018732">
    <property type="protein sequence ID" value="BBE41532.1"/>
    <property type="molecule type" value="Genomic_DNA"/>
</dbReference>
<dbReference type="InterPro" id="IPR012000">
    <property type="entry name" value="Thiamin_PyroP_enz_cen_dom"/>
</dbReference>
<keyword evidence="6 10" id="KW-0479">Metal-binding</keyword>
<evidence type="ECO:0000256" key="9">
    <source>
        <dbReference type="ARBA" id="ARBA00023304"/>
    </source>
</evidence>
<name>A0A4P2VCL7_9ARCH</name>
<feature type="domain" description="Thiamine pyrophosphate enzyme N-terminal TPP-binding" evidence="13">
    <location>
        <begin position="4"/>
        <end position="119"/>
    </location>
</feature>
<feature type="domain" description="Thiamine pyrophosphate enzyme central" evidence="11">
    <location>
        <begin position="193"/>
        <end position="325"/>
    </location>
</feature>
<dbReference type="FunFam" id="3.40.50.1220:FF:000008">
    <property type="entry name" value="Acetolactate synthase"/>
    <property type="match status" value="1"/>
</dbReference>
<evidence type="ECO:0000259" key="11">
    <source>
        <dbReference type="Pfam" id="PF00205"/>
    </source>
</evidence>
<comment type="similarity">
    <text evidence="3 10">Belongs to the TPP enzyme family.</text>
</comment>
<dbReference type="EC" id="2.2.1.6" evidence="10"/>
<dbReference type="InterPro" id="IPR000399">
    <property type="entry name" value="TPP-bd_CS"/>
</dbReference>
<comment type="cofactor">
    <cofactor evidence="10">
        <name>thiamine diphosphate</name>
        <dbReference type="ChEBI" id="CHEBI:58937"/>
    </cofactor>
    <text evidence="10">Binds 1 thiamine pyrophosphate per subunit.</text>
</comment>
<evidence type="ECO:0000256" key="6">
    <source>
        <dbReference type="ARBA" id="ARBA00022723"/>
    </source>
</evidence>
<evidence type="ECO:0000256" key="7">
    <source>
        <dbReference type="ARBA" id="ARBA00022842"/>
    </source>
</evidence>
<evidence type="ECO:0000259" key="12">
    <source>
        <dbReference type="Pfam" id="PF02775"/>
    </source>
</evidence>
<dbReference type="GO" id="GO:0009099">
    <property type="term" value="P:L-valine biosynthetic process"/>
    <property type="evidence" value="ECO:0007669"/>
    <property type="project" value="UniProtKB-UniPathway"/>
</dbReference>
<comment type="catalytic activity">
    <reaction evidence="10">
        <text>2 pyruvate + H(+) = (2S)-2-acetolactate + CO2</text>
        <dbReference type="Rhea" id="RHEA:25249"/>
        <dbReference type="ChEBI" id="CHEBI:15361"/>
        <dbReference type="ChEBI" id="CHEBI:15378"/>
        <dbReference type="ChEBI" id="CHEBI:16526"/>
        <dbReference type="ChEBI" id="CHEBI:58476"/>
        <dbReference type="EC" id="2.2.1.6"/>
    </reaction>
</comment>
<evidence type="ECO:0000256" key="1">
    <source>
        <dbReference type="ARBA" id="ARBA00004974"/>
    </source>
</evidence>
<evidence type="ECO:0000259" key="13">
    <source>
        <dbReference type="Pfam" id="PF02776"/>
    </source>
</evidence>
<dbReference type="InterPro" id="IPR029035">
    <property type="entry name" value="DHS-like_NAD/FAD-binding_dom"/>
</dbReference>
<dbReference type="GO" id="GO:0009097">
    <property type="term" value="P:isoleucine biosynthetic process"/>
    <property type="evidence" value="ECO:0007669"/>
    <property type="project" value="UniProtKB-UniPathway"/>
</dbReference>
<dbReference type="Proteomes" id="UP000509448">
    <property type="component" value="Chromosome"/>
</dbReference>
<dbReference type="PANTHER" id="PTHR18968:SF13">
    <property type="entry name" value="ACETOLACTATE SYNTHASE CATALYTIC SUBUNIT, MITOCHONDRIAL"/>
    <property type="match status" value="1"/>
</dbReference>
<dbReference type="PANTHER" id="PTHR18968">
    <property type="entry name" value="THIAMINE PYROPHOSPHATE ENZYMES"/>
    <property type="match status" value="1"/>
</dbReference>
<dbReference type="SUPFAM" id="SSF52467">
    <property type="entry name" value="DHS-like NAD/FAD-binding domain"/>
    <property type="match status" value="1"/>
</dbReference>
<feature type="domain" description="Thiamine pyrophosphate enzyme TPP-binding" evidence="12">
    <location>
        <begin position="389"/>
        <end position="536"/>
    </location>
</feature>
<dbReference type="GO" id="GO:0000287">
    <property type="term" value="F:magnesium ion binding"/>
    <property type="evidence" value="ECO:0007669"/>
    <property type="project" value="UniProtKB-UniRule"/>
</dbReference>
<evidence type="ECO:0000256" key="4">
    <source>
        <dbReference type="ARBA" id="ARBA00022605"/>
    </source>
</evidence>
<dbReference type="GO" id="GO:0005948">
    <property type="term" value="C:acetolactate synthase complex"/>
    <property type="evidence" value="ECO:0007669"/>
    <property type="project" value="TreeGrafter"/>
</dbReference>
<dbReference type="KEGG" id="ccai:NAS2_0126"/>
<dbReference type="SUPFAM" id="SSF52518">
    <property type="entry name" value="Thiamin diphosphate-binding fold (THDP-binding)"/>
    <property type="match status" value="2"/>
</dbReference>
<dbReference type="InterPro" id="IPR039368">
    <property type="entry name" value="AHAS_TPP"/>
</dbReference>
<dbReference type="AlphaFoldDB" id="A0A4P2VCL7"/>
<dbReference type="FunFam" id="3.40.50.970:FF:000007">
    <property type="entry name" value="Acetolactate synthase"/>
    <property type="match status" value="1"/>
</dbReference>
<gene>
    <name evidence="14" type="ORF">NAS2_0126</name>
</gene>
<evidence type="ECO:0000313" key="14">
    <source>
        <dbReference type="EMBL" id="BBE41532.1"/>
    </source>
</evidence>
<accession>A0A4P2VCL7</accession>
<dbReference type="GO" id="GO:0030976">
    <property type="term" value="F:thiamine pyrophosphate binding"/>
    <property type="evidence" value="ECO:0007669"/>
    <property type="project" value="UniProtKB-UniRule"/>
</dbReference>
<reference evidence="14 15" key="1">
    <citation type="journal article" date="2019" name="ISME J.">
        <title>Isolation and characterization of a thermophilic sulfur- and iron-reducing thaumarchaeote from a terrestrial acidic hot spring.</title>
        <authorList>
            <person name="Kato S."/>
            <person name="Itoh T."/>
            <person name="Yuki M."/>
            <person name="Nagamori M."/>
            <person name="Ohnishi M."/>
            <person name="Uematsu K."/>
            <person name="Suzuki K."/>
            <person name="Takashina T."/>
            <person name="Ohkuma M."/>
        </authorList>
    </citation>
    <scope>NUCLEOTIDE SEQUENCE [LARGE SCALE GENOMIC DNA]</scope>
    <source>
        <strain evidence="14 15">NAS-02</strain>
    </source>
</reference>
<dbReference type="CDD" id="cd07035">
    <property type="entry name" value="TPP_PYR_POX_like"/>
    <property type="match status" value="1"/>
</dbReference>
<dbReference type="NCBIfam" id="TIGR00118">
    <property type="entry name" value="acolac_lg"/>
    <property type="match status" value="1"/>
</dbReference>
<dbReference type="Gene3D" id="3.40.50.1220">
    <property type="entry name" value="TPP-binding domain"/>
    <property type="match status" value="1"/>
</dbReference>
<dbReference type="InterPro" id="IPR011766">
    <property type="entry name" value="TPP_enzyme_TPP-bd"/>
</dbReference>
<dbReference type="CDD" id="cd02015">
    <property type="entry name" value="TPP_AHAS"/>
    <property type="match status" value="1"/>
</dbReference>
<dbReference type="UniPathway" id="UPA00049">
    <property type="reaction ID" value="UER00059"/>
</dbReference>
<dbReference type="GO" id="GO:0050660">
    <property type="term" value="F:flavin adenine dinucleotide binding"/>
    <property type="evidence" value="ECO:0007669"/>
    <property type="project" value="InterPro"/>
</dbReference>
<evidence type="ECO:0000256" key="5">
    <source>
        <dbReference type="ARBA" id="ARBA00022679"/>
    </source>
</evidence>
<dbReference type="Pfam" id="PF00205">
    <property type="entry name" value="TPP_enzyme_M"/>
    <property type="match status" value="1"/>
</dbReference>
<comment type="cofactor">
    <cofactor evidence="10">
        <name>Mg(2+)</name>
        <dbReference type="ChEBI" id="CHEBI:18420"/>
    </cofactor>
    <text evidence="10">Binds 1 Mg(2+) ion per subunit.</text>
</comment>
<evidence type="ECO:0000313" key="15">
    <source>
        <dbReference type="Proteomes" id="UP000509448"/>
    </source>
</evidence>
<keyword evidence="15" id="KW-1185">Reference proteome</keyword>
<keyword evidence="8 10" id="KW-0786">Thiamine pyrophosphate</keyword>
<dbReference type="InterPro" id="IPR012846">
    <property type="entry name" value="Acetolactate_synth_lsu"/>
</dbReference>
<dbReference type="Gene3D" id="3.40.50.970">
    <property type="match status" value="2"/>
</dbReference>
<keyword evidence="5 10" id="KW-0808">Transferase</keyword>